<evidence type="ECO:0000313" key="7">
    <source>
        <dbReference type="Proteomes" id="UP000281915"/>
    </source>
</evidence>
<evidence type="ECO:0000256" key="1">
    <source>
        <dbReference type="ARBA" id="ARBA00009013"/>
    </source>
</evidence>
<organism evidence="6 7">
    <name type="scientific">Brevibacillus panacihumi</name>
    <dbReference type="NCBI Taxonomy" id="497735"/>
    <lineage>
        <taxon>Bacteria</taxon>
        <taxon>Bacillati</taxon>
        <taxon>Bacillota</taxon>
        <taxon>Bacilli</taxon>
        <taxon>Bacillales</taxon>
        <taxon>Paenibacillaceae</taxon>
        <taxon>Brevibacillus</taxon>
    </lineage>
</organism>
<dbReference type="InterPro" id="IPR003658">
    <property type="entry name" value="Anti-sigma_ant"/>
</dbReference>
<dbReference type="PANTHER" id="PTHR33495">
    <property type="entry name" value="ANTI-SIGMA FACTOR ANTAGONIST TM_1081-RELATED-RELATED"/>
    <property type="match status" value="1"/>
</dbReference>
<dbReference type="SUPFAM" id="SSF52091">
    <property type="entry name" value="SpoIIaa-like"/>
    <property type="match status" value="1"/>
</dbReference>
<dbReference type="InterPro" id="IPR002645">
    <property type="entry name" value="STAS_dom"/>
</dbReference>
<dbReference type="PROSITE" id="PS50801">
    <property type="entry name" value="STAS"/>
    <property type="match status" value="1"/>
</dbReference>
<dbReference type="RefSeq" id="WP_122912445.1">
    <property type="nucleotide sequence ID" value="NZ_RHHT01000007.1"/>
</dbReference>
<feature type="domain" description="STAS" evidence="5">
    <location>
        <begin position="18"/>
        <end position="107"/>
    </location>
</feature>
<proteinExistence type="inferred from homology"/>
<keyword evidence="2" id="KW-0597">Phosphoprotein</keyword>
<evidence type="ECO:0000256" key="4">
    <source>
        <dbReference type="RuleBase" id="RU003749"/>
    </source>
</evidence>
<dbReference type="Proteomes" id="UP000281915">
    <property type="component" value="Unassembled WGS sequence"/>
</dbReference>
<sequence length="107" mass="11892">MDLTIQTISEETEHQVILGGEIDAYTCPEVKERLLSLLEAGATRLTVDLKAVEYMDSTGIGMFVALMKACKRSGCSLFVENLSARVERLFRITGFYDLIAIRKGEEA</sequence>
<dbReference type="Gene3D" id="3.30.750.24">
    <property type="entry name" value="STAS domain"/>
    <property type="match status" value="1"/>
</dbReference>
<dbReference type="EMBL" id="RHHT01000007">
    <property type="protein sequence ID" value="RNB83540.1"/>
    <property type="molecule type" value="Genomic_DNA"/>
</dbReference>
<accession>A0A3M8D669</accession>
<dbReference type="AlphaFoldDB" id="A0A3M8D669"/>
<evidence type="ECO:0000313" key="6">
    <source>
        <dbReference type="EMBL" id="RNB83540.1"/>
    </source>
</evidence>
<dbReference type="NCBIfam" id="TIGR00377">
    <property type="entry name" value="ant_ant_sig"/>
    <property type="match status" value="1"/>
</dbReference>
<comment type="function">
    <text evidence="3">Positive regulator of sigma-B activity. Non-phosphorylated RsbV binds to RsbW, preventing its association with sigma-B. When phosphorylated, releases RsbW, which is then free to complex with and inactivate sigma-B.</text>
</comment>
<gene>
    <name evidence="6" type="ORF">EDM58_05390</name>
</gene>
<comment type="caution">
    <text evidence="6">The sequence shown here is derived from an EMBL/GenBank/DDBJ whole genome shotgun (WGS) entry which is preliminary data.</text>
</comment>
<dbReference type="CDD" id="cd07043">
    <property type="entry name" value="STAS_anti-anti-sigma_factors"/>
    <property type="match status" value="1"/>
</dbReference>
<reference evidence="6 7" key="1">
    <citation type="submission" date="2018-10" db="EMBL/GenBank/DDBJ databases">
        <title>Phylogenomics of Brevibacillus.</title>
        <authorList>
            <person name="Dunlap C."/>
        </authorList>
    </citation>
    <scope>NUCLEOTIDE SEQUENCE [LARGE SCALE GENOMIC DNA]</scope>
    <source>
        <strain evidence="6 7">JCM 15085</strain>
    </source>
</reference>
<dbReference type="PANTHER" id="PTHR33495:SF9">
    <property type="entry name" value="ANTI-SIGMA-B FACTOR ANTAGONIST"/>
    <property type="match status" value="1"/>
</dbReference>
<evidence type="ECO:0000259" key="5">
    <source>
        <dbReference type="PROSITE" id="PS50801"/>
    </source>
</evidence>
<dbReference type="InterPro" id="IPR036513">
    <property type="entry name" value="STAS_dom_sf"/>
</dbReference>
<evidence type="ECO:0000256" key="2">
    <source>
        <dbReference type="ARBA" id="ARBA00022553"/>
    </source>
</evidence>
<protein>
    <recommendedName>
        <fullName evidence="4">Anti-sigma factor antagonist</fullName>
    </recommendedName>
</protein>
<name>A0A3M8D669_9BACL</name>
<evidence type="ECO:0000256" key="3">
    <source>
        <dbReference type="ARBA" id="ARBA00024670"/>
    </source>
</evidence>
<dbReference type="GO" id="GO:0043856">
    <property type="term" value="F:anti-sigma factor antagonist activity"/>
    <property type="evidence" value="ECO:0007669"/>
    <property type="project" value="InterPro"/>
</dbReference>
<comment type="similarity">
    <text evidence="1 4">Belongs to the anti-sigma-factor antagonist family.</text>
</comment>
<dbReference type="Pfam" id="PF01740">
    <property type="entry name" value="STAS"/>
    <property type="match status" value="1"/>
</dbReference>